<name>A0A9P5L7A0_9HYPO</name>
<sequence length="97" mass="10048">MGGGKSASSLLMSRQLGAEPPDWAGHCTTNPAKPARIVAVRRSDRAGRAGGANVMHLRAAPETVRDHSGLTTARTAEREPKNPGVWEPRGGALALGA</sequence>
<evidence type="ECO:0000313" key="2">
    <source>
        <dbReference type="EMBL" id="KAF7543840.1"/>
    </source>
</evidence>
<keyword evidence="3" id="KW-1185">Reference proteome</keyword>
<feature type="region of interest" description="Disordered" evidence="1">
    <location>
        <begin position="1"/>
        <end position="30"/>
    </location>
</feature>
<reference evidence="2" key="1">
    <citation type="submission" date="2020-03" db="EMBL/GenBank/DDBJ databases">
        <title>Draft Genome Sequence of Cylindrodendrum hubeiense.</title>
        <authorList>
            <person name="Buettner E."/>
            <person name="Kellner H."/>
        </authorList>
    </citation>
    <scope>NUCLEOTIDE SEQUENCE</scope>
    <source>
        <strain evidence="2">IHI 201604</strain>
    </source>
</reference>
<protein>
    <submittedName>
        <fullName evidence="2">Uncharacterized protein</fullName>
    </submittedName>
</protein>
<dbReference type="EMBL" id="JAANBB010000338">
    <property type="protein sequence ID" value="KAF7543840.1"/>
    <property type="molecule type" value="Genomic_DNA"/>
</dbReference>
<feature type="compositionally biased region" description="Polar residues" evidence="1">
    <location>
        <begin position="1"/>
        <end position="12"/>
    </location>
</feature>
<dbReference type="Proteomes" id="UP000722485">
    <property type="component" value="Unassembled WGS sequence"/>
</dbReference>
<dbReference type="AlphaFoldDB" id="A0A9P5L7A0"/>
<organism evidence="2 3">
    <name type="scientific">Cylindrodendrum hubeiense</name>
    <dbReference type="NCBI Taxonomy" id="595255"/>
    <lineage>
        <taxon>Eukaryota</taxon>
        <taxon>Fungi</taxon>
        <taxon>Dikarya</taxon>
        <taxon>Ascomycota</taxon>
        <taxon>Pezizomycotina</taxon>
        <taxon>Sordariomycetes</taxon>
        <taxon>Hypocreomycetidae</taxon>
        <taxon>Hypocreales</taxon>
        <taxon>Nectriaceae</taxon>
        <taxon>Cylindrodendrum</taxon>
    </lineage>
</organism>
<feature type="region of interest" description="Disordered" evidence="1">
    <location>
        <begin position="44"/>
        <end position="97"/>
    </location>
</feature>
<evidence type="ECO:0000313" key="3">
    <source>
        <dbReference type="Proteomes" id="UP000722485"/>
    </source>
</evidence>
<evidence type="ECO:0000256" key="1">
    <source>
        <dbReference type="SAM" id="MobiDB-lite"/>
    </source>
</evidence>
<gene>
    <name evidence="2" type="ORF">G7Z17_g10413</name>
</gene>
<accession>A0A9P5L7A0</accession>
<comment type="caution">
    <text evidence="2">The sequence shown here is derived from an EMBL/GenBank/DDBJ whole genome shotgun (WGS) entry which is preliminary data.</text>
</comment>
<proteinExistence type="predicted"/>